<dbReference type="OrthoDB" id="9766544at2"/>
<protein>
    <recommendedName>
        <fullName evidence="4">ribonucleoside-diphosphate reductase</fullName>
        <ecNumber evidence="4">1.17.4.1</ecNumber>
    </recommendedName>
</protein>
<evidence type="ECO:0000256" key="1">
    <source>
        <dbReference type="ARBA" id="ARBA00001962"/>
    </source>
</evidence>
<keyword evidence="5" id="KW-0479">Metal-binding</keyword>
<keyword evidence="9" id="KW-0614">Plasmid</keyword>
<dbReference type="NCBIfam" id="NF007183">
    <property type="entry name" value="PRK09614.1-2"/>
    <property type="match status" value="1"/>
</dbReference>
<sequence>MKAVNWNAPEDPFTKAFWDQNVRQFWVDEEIPLADDKLTWTTLAPEERETYEKVLVGLTLLDTLQGGVGMPLLVQTMESAQVKAVLSFMGAMEQMHAKSYSLIFSTLSPLPRIETLFRWAEGHPLLQAKVARVEGRYRGVFAGDAGLYLALANSVLLESYLFYSGFYYPLLLAGEGRLVNSGEIISLILRDEAIHGVYVGMLAQQVYARLPEGEQSRLRTALREDLEKLSALEEAYTEELYAPIGRVEEVRRFCRYNADKALMNLGQPPYFGVRAEEVNPVVLAGISLRTKNHDFFSTKGNGYVKAIRVEPLRDEDFVFGVEG</sequence>
<dbReference type="InterPro" id="IPR026494">
    <property type="entry name" value="RNR_NrdF-like"/>
</dbReference>
<comment type="similarity">
    <text evidence="2">Belongs to the ribonucleoside diphosphate reductase small chain family.</text>
</comment>
<dbReference type="GO" id="GO:0004748">
    <property type="term" value="F:ribonucleoside-diphosphate reductase activity, thioredoxin disulfide as acceptor"/>
    <property type="evidence" value="ECO:0007669"/>
    <property type="project" value="UniProtKB-EC"/>
</dbReference>
<accession>D7BIP4</accession>
<dbReference type="Gene3D" id="1.10.620.20">
    <property type="entry name" value="Ribonucleotide Reductase, subunit A"/>
    <property type="match status" value="1"/>
</dbReference>
<dbReference type="RefSeq" id="WP_013159576.1">
    <property type="nucleotide sequence ID" value="NC_014213.1"/>
</dbReference>
<keyword evidence="7" id="KW-0408">Iron</keyword>
<evidence type="ECO:0000256" key="7">
    <source>
        <dbReference type="ARBA" id="ARBA00023004"/>
    </source>
</evidence>
<dbReference type="EMBL" id="CP002043">
    <property type="protein sequence ID" value="ADH65050.1"/>
    <property type="molecule type" value="Genomic_DNA"/>
</dbReference>
<dbReference type="HOGENOM" id="CLU_052495_1_0_0"/>
<evidence type="ECO:0000256" key="3">
    <source>
        <dbReference type="ARBA" id="ARBA00011209"/>
    </source>
</evidence>
<comment type="cofactor">
    <cofactor evidence="1">
        <name>Fe cation</name>
        <dbReference type="ChEBI" id="CHEBI:24875"/>
    </cofactor>
</comment>
<keyword evidence="8" id="KW-0215">Deoxyribonucleotide synthesis</keyword>
<gene>
    <name evidence="9" type="ORF">Mesil_3232</name>
    <name evidence="10" type="ORF">Mesil_3416</name>
</gene>
<dbReference type="GO" id="GO:0009263">
    <property type="term" value="P:deoxyribonucleotide biosynthetic process"/>
    <property type="evidence" value="ECO:0007669"/>
    <property type="project" value="UniProtKB-KW"/>
</dbReference>
<evidence type="ECO:0000256" key="5">
    <source>
        <dbReference type="ARBA" id="ARBA00022723"/>
    </source>
</evidence>
<dbReference type="KEGG" id="msv:Mesil_3232"/>
<proteinExistence type="inferred from homology"/>
<dbReference type="InterPro" id="IPR033909">
    <property type="entry name" value="RNR_small"/>
</dbReference>
<dbReference type="GO" id="GO:0046872">
    <property type="term" value="F:metal ion binding"/>
    <property type="evidence" value="ECO:0007669"/>
    <property type="project" value="UniProtKB-KW"/>
</dbReference>
<dbReference type="KEGG" id="msv:Mesil_3416"/>
<evidence type="ECO:0000313" key="11">
    <source>
        <dbReference type="Proteomes" id="UP000001916"/>
    </source>
</evidence>
<reference evidence="9" key="2">
    <citation type="submission" date="2010-05" db="EMBL/GenBank/DDBJ databases">
        <title>The complete plasmid1 of Meiothermus silvanus DSM 9946.</title>
        <authorList>
            <consortium name="US DOE Joint Genome Institute (JGI-PGF)"/>
            <person name="Lucas S."/>
            <person name="Copeland A."/>
            <person name="Lapidus A."/>
            <person name="Glavina del Rio T."/>
            <person name="Dalin E."/>
            <person name="Tice H."/>
            <person name="Bruce D."/>
            <person name="Goodwin L."/>
            <person name="Pitluck S."/>
            <person name="Kyrpides N."/>
            <person name="Mavromatis K."/>
            <person name="Mikhailova N."/>
            <person name="Lowry S."/>
            <person name="Clum A."/>
            <person name="Brettin T."/>
            <person name="Detter J.C."/>
            <person name="Han C."/>
            <person name="Larimer F."/>
            <person name="Land M."/>
            <person name="Hauser L."/>
            <person name="Markowitz V."/>
            <person name="Cheng J.-F."/>
            <person name="Hugenholtz P."/>
            <person name="Woyke T."/>
            <person name="Wu D."/>
            <person name="Tindall B."/>
            <person name="Pomrenke H.G."/>
            <person name="Schneider S."/>
            <person name="Klenk H.-P."/>
            <person name="Eisen J.A."/>
        </authorList>
    </citation>
    <scope>NUCLEOTIDE SEQUENCE</scope>
    <source>
        <strain evidence="9">DSM 9946</strain>
        <plasmid evidence="9">pMESIL01</plasmid>
    </source>
</reference>
<dbReference type="Pfam" id="PF00268">
    <property type="entry name" value="Ribonuc_red_sm"/>
    <property type="match status" value="1"/>
</dbReference>
<dbReference type="eggNOG" id="COG0208">
    <property type="taxonomic scope" value="Bacteria"/>
</dbReference>
<evidence type="ECO:0000313" key="10">
    <source>
        <dbReference type="EMBL" id="ADH65227.1"/>
    </source>
</evidence>
<dbReference type="EMBL" id="CP002043">
    <property type="protein sequence ID" value="ADH65227.1"/>
    <property type="molecule type" value="Genomic_DNA"/>
</dbReference>
<dbReference type="GO" id="GO:0005971">
    <property type="term" value="C:ribonucleoside-diphosphate reductase complex"/>
    <property type="evidence" value="ECO:0007669"/>
    <property type="project" value="InterPro"/>
</dbReference>
<dbReference type="CDD" id="cd01049">
    <property type="entry name" value="RNRR2"/>
    <property type="match status" value="1"/>
</dbReference>
<evidence type="ECO:0000313" key="9">
    <source>
        <dbReference type="EMBL" id="ADH65050.1"/>
    </source>
</evidence>
<dbReference type="InterPro" id="IPR000358">
    <property type="entry name" value="RNR_small_fam"/>
</dbReference>
<dbReference type="PANTHER" id="PTHR23409">
    <property type="entry name" value="RIBONUCLEOSIDE-DIPHOSPHATE REDUCTASE SMALL CHAIN"/>
    <property type="match status" value="1"/>
</dbReference>
<dbReference type="Proteomes" id="UP000001916">
    <property type="component" value="Plasmid pMESIL01"/>
</dbReference>
<evidence type="ECO:0000256" key="4">
    <source>
        <dbReference type="ARBA" id="ARBA00012274"/>
    </source>
</evidence>
<dbReference type="InterPro" id="IPR012348">
    <property type="entry name" value="RNR-like"/>
</dbReference>
<evidence type="ECO:0000256" key="8">
    <source>
        <dbReference type="ARBA" id="ARBA00023116"/>
    </source>
</evidence>
<keyword evidence="11" id="KW-1185">Reference proteome</keyword>
<reference evidence="9 11" key="1">
    <citation type="journal article" date="2010" name="Stand. Genomic Sci.">
        <title>Complete genome sequence of Meiothermus silvanus type strain (VI-R2).</title>
        <authorList>
            <person name="Sikorski J."/>
            <person name="Tindall B.J."/>
            <person name="Lowry S."/>
            <person name="Lucas S."/>
            <person name="Nolan M."/>
            <person name="Copeland A."/>
            <person name="Glavina Del Rio T."/>
            <person name="Tice H."/>
            <person name="Cheng J.F."/>
            <person name="Han C."/>
            <person name="Pitluck S."/>
            <person name="Liolios K."/>
            <person name="Ivanova N."/>
            <person name="Mavromatis K."/>
            <person name="Mikhailova N."/>
            <person name="Pati A."/>
            <person name="Goodwin L."/>
            <person name="Chen A."/>
            <person name="Palaniappan K."/>
            <person name="Land M."/>
            <person name="Hauser L."/>
            <person name="Chang Y.J."/>
            <person name="Jeffries C.D."/>
            <person name="Rohde M."/>
            <person name="Goker M."/>
            <person name="Woyke T."/>
            <person name="Bristow J."/>
            <person name="Eisen J.A."/>
            <person name="Markowitz V."/>
            <person name="Hugenholtz P."/>
            <person name="Kyrpides N.C."/>
            <person name="Klenk H.P."/>
            <person name="Lapidus A."/>
        </authorList>
    </citation>
    <scope>NUCLEOTIDE SEQUENCE [LARGE SCALE GENOMIC DNA]</scope>
    <source>
        <strain evidence="11">ATCC 700542 / DSM 9946 / VI-R2</strain>
        <strain evidence="9">DSM 9946</strain>
        <plasmid evidence="11">Plasmid pMESIL01</plasmid>
    </source>
</reference>
<dbReference type="PANTHER" id="PTHR23409:SF18">
    <property type="entry name" value="RIBONUCLEOSIDE-DIPHOSPHATE REDUCTASE SUBUNIT M2"/>
    <property type="match status" value="1"/>
</dbReference>
<dbReference type="InterPro" id="IPR009078">
    <property type="entry name" value="Ferritin-like_SF"/>
</dbReference>
<dbReference type="NCBIfam" id="TIGR04171">
    <property type="entry name" value="RNR_1b_NrdF"/>
    <property type="match status" value="1"/>
</dbReference>
<name>D7BIP4_ALLS1</name>
<comment type="subunit">
    <text evidence="3">Tetramer of two alpha and two beta subunits.</text>
</comment>
<organism evidence="9 11">
    <name type="scientific">Allomeiothermus silvanus (strain ATCC 700542 / DSM 9946 / NBRC 106475 / NCIMB 13440 / VI-R2)</name>
    <name type="common">Thermus silvanus</name>
    <dbReference type="NCBI Taxonomy" id="526227"/>
    <lineage>
        <taxon>Bacteria</taxon>
        <taxon>Thermotogati</taxon>
        <taxon>Deinococcota</taxon>
        <taxon>Deinococci</taxon>
        <taxon>Thermales</taxon>
        <taxon>Thermaceae</taxon>
        <taxon>Allomeiothermus</taxon>
    </lineage>
</organism>
<dbReference type="EC" id="1.17.4.1" evidence="4"/>
<dbReference type="UniPathway" id="UPA00326"/>
<geneLocation type="plasmid" evidence="9 11">
    <name>pMESIL01</name>
</geneLocation>
<evidence type="ECO:0000256" key="6">
    <source>
        <dbReference type="ARBA" id="ARBA00023002"/>
    </source>
</evidence>
<dbReference type="SUPFAM" id="SSF47240">
    <property type="entry name" value="Ferritin-like"/>
    <property type="match status" value="1"/>
</dbReference>
<dbReference type="AlphaFoldDB" id="D7BIP4"/>
<evidence type="ECO:0000256" key="2">
    <source>
        <dbReference type="ARBA" id="ARBA00009303"/>
    </source>
</evidence>
<keyword evidence="6" id="KW-0560">Oxidoreductase</keyword>